<dbReference type="EMBL" id="BOOG01000005">
    <property type="protein sequence ID" value="GIH68111.1"/>
    <property type="molecule type" value="Genomic_DNA"/>
</dbReference>
<dbReference type="AlphaFoldDB" id="A0A8J3R2U8"/>
<comment type="caution">
    <text evidence="2">The sequence shown here is derived from an EMBL/GenBank/DDBJ whole genome shotgun (WGS) entry which is preliminary data.</text>
</comment>
<protein>
    <submittedName>
        <fullName evidence="2">Uncharacterized protein</fullName>
    </submittedName>
</protein>
<dbReference type="RefSeq" id="WP_204010196.1">
    <property type="nucleotide sequence ID" value="NZ_BOOG01000005.1"/>
</dbReference>
<keyword evidence="3" id="KW-1185">Reference proteome</keyword>
<accession>A0A8J3R2U8</accession>
<feature type="region of interest" description="Disordered" evidence="1">
    <location>
        <begin position="346"/>
        <end position="406"/>
    </location>
</feature>
<sequence>MTTDSGLRFWLRYVETEGGLAEPVIDGNLVLLPPALAAEFDLPGELTVTSDPDAAREDGLTFLATGHPAPTRAADLVLAQGDAGIVALTPPASVPPNADVLLAAARDQFPVDHGRIDPAGSPAATVRPMLRVGVLISYSLSAEDHFQERAECWLDVRSRLPLPDAWVPKLVRLPPAEKPRMDLPGGLEEALTEAHQIIETTARARRGTLAGQSQTAFRQEQQRARDYYDDQIASVENRLRGADEERAAILTARLTATREERARRLTEIAEKYQAHHEIRPYRLHVVQVPAIRFPVDVLRGSRRYPLVLDYLTPLGAFAALRCPSCDKPEPLVASKTKLGCESCLAKPAEPVTSPPPVGRDRAKPAGAAPSAPAKATPPVKPVAKPAKTAPPEESAAARPKVLPPKAKAQAVPKAGEKLAREFWTATTRSGLALYPLLMPDSPAATLFRLYGTGGPGMLLGTKTAITHWTTAACSSHPGQPEAVSGQAQAGDYLYKYQITWRFDGDVPRVEELLPNINEPGRRFHPHWMVIRGLGRGTRDLAAPRGLDPVERLIWKHSLPYCGLPLVLRMLTAWNRIPDQAVVCRSHPSKAIAAAIDRMIGYRAGDRGHYSEVADLYHIDEDLIRTADKTLARRLKLSATQPW</sequence>
<gene>
    <name evidence="2" type="ORF">Mth01_03640</name>
</gene>
<evidence type="ECO:0000313" key="2">
    <source>
        <dbReference type="EMBL" id="GIH68111.1"/>
    </source>
</evidence>
<organism evidence="2 3">
    <name type="scientific">Sphaerimonospora thailandensis</name>
    <dbReference type="NCBI Taxonomy" id="795644"/>
    <lineage>
        <taxon>Bacteria</taxon>
        <taxon>Bacillati</taxon>
        <taxon>Actinomycetota</taxon>
        <taxon>Actinomycetes</taxon>
        <taxon>Streptosporangiales</taxon>
        <taxon>Streptosporangiaceae</taxon>
        <taxon>Sphaerimonospora</taxon>
    </lineage>
</organism>
<proteinExistence type="predicted"/>
<evidence type="ECO:0000256" key="1">
    <source>
        <dbReference type="SAM" id="MobiDB-lite"/>
    </source>
</evidence>
<dbReference type="Proteomes" id="UP000610966">
    <property type="component" value="Unassembled WGS sequence"/>
</dbReference>
<feature type="compositionally biased region" description="Low complexity" evidence="1">
    <location>
        <begin position="364"/>
        <end position="406"/>
    </location>
</feature>
<reference evidence="2" key="1">
    <citation type="submission" date="2021-01" db="EMBL/GenBank/DDBJ databases">
        <title>Whole genome shotgun sequence of Sphaerimonospora thailandensis NBRC 107569.</title>
        <authorList>
            <person name="Komaki H."/>
            <person name="Tamura T."/>
        </authorList>
    </citation>
    <scope>NUCLEOTIDE SEQUENCE</scope>
    <source>
        <strain evidence="2">NBRC 107569</strain>
    </source>
</reference>
<evidence type="ECO:0000313" key="3">
    <source>
        <dbReference type="Proteomes" id="UP000610966"/>
    </source>
</evidence>
<name>A0A8J3R2U8_9ACTN</name>